<dbReference type="OrthoDB" id="7771794at2"/>
<dbReference type="SUPFAM" id="SSF51735">
    <property type="entry name" value="NAD(P)-binding Rossmann-fold domains"/>
    <property type="match status" value="1"/>
</dbReference>
<sequence>MVDRVLVTGGTGKTGALVAQQLTARGVEPRIATRNATMPEQVRFEWGDVASHRTALDGVDAIYLVAPTDRTDHLTVMRPLLEQAVAQGVAQLVLLSASSIDEGGPMMGEVHGWLNANAPRWTILRPSWFMQNFVTQHLPSIINEGCIYSATKHGRIPFIDAADIAAVAVEALVDPVFGSGERILTGPEALSYDEVADRITAVAQRPVHHCRLSVEQLARRYAGFGIPEGYADTLARMDDAISYGSEDRTTTEVEQITGRMPTKLTAFLAAHREAYQGRQSG</sequence>
<dbReference type="Proteomes" id="UP000006578">
    <property type="component" value="Chromosome"/>
</dbReference>
<accession>Q1GX03</accession>
<dbReference type="eggNOG" id="COG0702">
    <property type="taxonomic scope" value="Bacteria"/>
</dbReference>
<reference evidence="2 3" key="1">
    <citation type="journal article" date="2009" name="Proc. Natl. Acad. Sci. U.S.A.">
        <title>The genomic basis of trophic strategy in marine bacteria.</title>
        <authorList>
            <person name="Lauro F.M."/>
            <person name="McDougald D."/>
            <person name="Thomas T."/>
            <person name="Williams T.J."/>
            <person name="Egan S."/>
            <person name="Rice S."/>
            <person name="DeMaere M.Z."/>
            <person name="Ting L."/>
            <person name="Ertan H."/>
            <person name="Johnson J."/>
            <person name="Ferriera S."/>
            <person name="Lapidus A."/>
            <person name="Anderson I."/>
            <person name="Kyrpides N."/>
            <person name="Munk A.C."/>
            <person name="Detter C."/>
            <person name="Han C.S."/>
            <person name="Brown M.V."/>
            <person name="Robb F.T."/>
            <person name="Kjelleberg S."/>
            <person name="Cavicchioli R."/>
        </authorList>
    </citation>
    <scope>NUCLEOTIDE SEQUENCE [LARGE SCALE GENOMIC DNA]</scope>
    <source>
        <strain evidence="3">DSM 13593 / LMG 18877 / RB2256</strain>
    </source>
</reference>
<evidence type="ECO:0000313" key="3">
    <source>
        <dbReference type="Proteomes" id="UP000006578"/>
    </source>
</evidence>
<dbReference type="AlphaFoldDB" id="Q1GX03"/>
<dbReference type="InterPro" id="IPR051604">
    <property type="entry name" value="Ergot_Alk_Oxidoreductase"/>
</dbReference>
<dbReference type="HOGENOM" id="CLU_007383_10_6_5"/>
<evidence type="ECO:0000259" key="1">
    <source>
        <dbReference type="Pfam" id="PF13460"/>
    </source>
</evidence>
<dbReference type="Gene3D" id="3.90.25.10">
    <property type="entry name" value="UDP-galactose 4-epimerase, domain 1"/>
    <property type="match status" value="1"/>
</dbReference>
<dbReference type="RefSeq" id="WP_011540431.1">
    <property type="nucleotide sequence ID" value="NC_008048.1"/>
</dbReference>
<organism evidence="2 3">
    <name type="scientific">Sphingopyxis alaskensis (strain DSM 13593 / LMG 18877 / RB2256)</name>
    <name type="common">Sphingomonas alaskensis</name>
    <dbReference type="NCBI Taxonomy" id="317655"/>
    <lineage>
        <taxon>Bacteria</taxon>
        <taxon>Pseudomonadati</taxon>
        <taxon>Pseudomonadota</taxon>
        <taxon>Alphaproteobacteria</taxon>
        <taxon>Sphingomonadales</taxon>
        <taxon>Sphingomonadaceae</taxon>
        <taxon>Sphingopyxis</taxon>
    </lineage>
</organism>
<name>Q1GX03_SPHAL</name>
<gene>
    <name evidence="2" type="ordered locus">Sala_0093</name>
</gene>
<dbReference type="PANTHER" id="PTHR43162:SF1">
    <property type="entry name" value="PRESTALK A DIFFERENTIATION PROTEIN A"/>
    <property type="match status" value="1"/>
</dbReference>
<dbReference type="EMBL" id="CP000356">
    <property type="protein sequence ID" value="ABF51819.1"/>
    <property type="molecule type" value="Genomic_DNA"/>
</dbReference>
<evidence type="ECO:0000313" key="2">
    <source>
        <dbReference type="EMBL" id="ABF51819.1"/>
    </source>
</evidence>
<dbReference type="KEGG" id="sal:Sala_0093"/>
<dbReference type="STRING" id="317655.Sala_0093"/>
<dbReference type="PANTHER" id="PTHR43162">
    <property type="match status" value="1"/>
</dbReference>
<protein>
    <submittedName>
        <fullName evidence="2">NmrA-like protein</fullName>
    </submittedName>
</protein>
<dbReference type="InterPro" id="IPR036291">
    <property type="entry name" value="NAD(P)-bd_dom_sf"/>
</dbReference>
<dbReference type="InterPro" id="IPR016040">
    <property type="entry name" value="NAD(P)-bd_dom"/>
</dbReference>
<feature type="domain" description="NAD(P)-binding" evidence="1">
    <location>
        <begin position="9"/>
        <end position="175"/>
    </location>
</feature>
<proteinExistence type="predicted"/>
<keyword evidence="3" id="KW-1185">Reference proteome</keyword>
<dbReference type="Pfam" id="PF13460">
    <property type="entry name" value="NAD_binding_10"/>
    <property type="match status" value="1"/>
</dbReference>
<dbReference type="Gene3D" id="3.40.50.720">
    <property type="entry name" value="NAD(P)-binding Rossmann-like Domain"/>
    <property type="match status" value="1"/>
</dbReference>